<dbReference type="PANTHER" id="PTHR34388:SF1">
    <property type="entry name" value="DNA POLYMERASE III SUBUNIT DELTA"/>
    <property type="match status" value="1"/>
</dbReference>
<dbReference type="GO" id="GO:0003887">
    <property type="term" value="F:DNA-directed DNA polymerase activity"/>
    <property type="evidence" value="ECO:0007669"/>
    <property type="project" value="UniProtKB-KW"/>
</dbReference>
<reference evidence="8" key="1">
    <citation type="journal article" date="2020" name="ISME J.">
        <title>Gammaproteobacteria mediating utilization of methyl-, sulfur- and petroleum organic compounds in deep ocean hydrothermal plumes.</title>
        <authorList>
            <person name="Zhou Z."/>
            <person name="Liu Y."/>
            <person name="Pan J."/>
            <person name="Cron B.R."/>
            <person name="Toner B.M."/>
            <person name="Anantharaman K."/>
            <person name="Breier J.A."/>
            <person name="Dick G.J."/>
            <person name="Li M."/>
        </authorList>
    </citation>
    <scope>NUCLEOTIDE SEQUENCE</scope>
    <source>
        <strain evidence="8">SZUA-1501</strain>
    </source>
</reference>
<dbReference type="EMBL" id="DQVE01000014">
    <property type="protein sequence ID" value="HIP98037.1"/>
    <property type="molecule type" value="Genomic_DNA"/>
</dbReference>
<evidence type="ECO:0000256" key="4">
    <source>
        <dbReference type="ARBA" id="ARBA00022705"/>
    </source>
</evidence>
<dbReference type="GO" id="GO:0003677">
    <property type="term" value="F:DNA binding"/>
    <property type="evidence" value="ECO:0007669"/>
    <property type="project" value="InterPro"/>
</dbReference>
<dbReference type="Gene3D" id="1.20.272.10">
    <property type="match status" value="1"/>
</dbReference>
<dbReference type="InterPro" id="IPR027417">
    <property type="entry name" value="P-loop_NTPase"/>
</dbReference>
<dbReference type="GO" id="GO:0009360">
    <property type="term" value="C:DNA polymerase III complex"/>
    <property type="evidence" value="ECO:0007669"/>
    <property type="project" value="TreeGrafter"/>
</dbReference>
<protein>
    <recommendedName>
        <fullName evidence="1">DNA-directed DNA polymerase</fullName>
        <ecNumber evidence="1">2.7.7.7</ecNumber>
    </recommendedName>
</protein>
<evidence type="ECO:0000313" key="9">
    <source>
        <dbReference type="Proteomes" id="UP000606463"/>
    </source>
</evidence>
<evidence type="ECO:0000313" key="8">
    <source>
        <dbReference type="EMBL" id="HIP98037.1"/>
    </source>
</evidence>
<keyword evidence="5" id="KW-0239">DNA-directed DNA polymerase</keyword>
<dbReference type="AlphaFoldDB" id="A0A9D0YNX9"/>
<keyword evidence="4" id="KW-0235">DNA replication</keyword>
<dbReference type="Gene3D" id="1.10.8.60">
    <property type="match status" value="1"/>
</dbReference>
<dbReference type="NCBIfam" id="TIGR01128">
    <property type="entry name" value="holA"/>
    <property type="match status" value="1"/>
</dbReference>
<evidence type="ECO:0000256" key="5">
    <source>
        <dbReference type="ARBA" id="ARBA00022932"/>
    </source>
</evidence>
<evidence type="ECO:0000256" key="1">
    <source>
        <dbReference type="ARBA" id="ARBA00012417"/>
    </source>
</evidence>
<dbReference type="SUPFAM" id="SSF52540">
    <property type="entry name" value="P-loop containing nucleoside triphosphate hydrolases"/>
    <property type="match status" value="1"/>
</dbReference>
<name>A0A9D0YNX9_AQUAO</name>
<dbReference type="InterPro" id="IPR008921">
    <property type="entry name" value="DNA_pol3_clamp-load_cplx_C"/>
</dbReference>
<dbReference type="SUPFAM" id="SSF48019">
    <property type="entry name" value="post-AAA+ oligomerization domain-like"/>
    <property type="match status" value="1"/>
</dbReference>
<accession>A0A9D0YNX9</accession>
<dbReference type="InterPro" id="IPR005790">
    <property type="entry name" value="DNA_polIII_delta"/>
</dbReference>
<dbReference type="PANTHER" id="PTHR34388">
    <property type="entry name" value="DNA POLYMERASE III SUBUNIT DELTA"/>
    <property type="match status" value="1"/>
</dbReference>
<keyword evidence="2" id="KW-0808">Transferase</keyword>
<dbReference type="Gene3D" id="3.40.50.300">
    <property type="entry name" value="P-loop containing nucleotide triphosphate hydrolases"/>
    <property type="match status" value="1"/>
</dbReference>
<keyword evidence="3" id="KW-0548">Nucleotidyltransferase</keyword>
<evidence type="ECO:0000256" key="2">
    <source>
        <dbReference type="ARBA" id="ARBA00022679"/>
    </source>
</evidence>
<evidence type="ECO:0000256" key="6">
    <source>
        <dbReference type="ARBA" id="ARBA00034754"/>
    </source>
</evidence>
<proteinExistence type="inferred from homology"/>
<comment type="catalytic activity">
    <reaction evidence="7">
        <text>DNA(n) + a 2'-deoxyribonucleoside 5'-triphosphate = DNA(n+1) + diphosphate</text>
        <dbReference type="Rhea" id="RHEA:22508"/>
        <dbReference type="Rhea" id="RHEA-COMP:17339"/>
        <dbReference type="Rhea" id="RHEA-COMP:17340"/>
        <dbReference type="ChEBI" id="CHEBI:33019"/>
        <dbReference type="ChEBI" id="CHEBI:61560"/>
        <dbReference type="ChEBI" id="CHEBI:173112"/>
        <dbReference type="EC" id="2.7.7.7"/>
    </reaction>
</comment>
<organism evidence="8 9">
    <name type="scientific">Aquifex aeolicus</name>
    <dbReference type="NCBI Taxonomy" id="63363"/>
    <lineage>
        <taxon>Bacteria</taxon>
        <taxon>Pseudomonadati</taxon>
        <taxon>Aquificota</taxon>
        <taxon>Aquificia</taxon>
        <taxon>Aquificales</taxon>
        <taxon>Aquificaceae</taxon>
        <taxon>Aquifex</taxon>
    </lineage>
</organism>
<comment type="caution">
    <text evidence="8">The sequence shown here is derived from an EMBL/GenBank/DDBJ whole genome shotgun (WGS) entry which is preliminary data.</text>
</comment>
<dbReference type="GO" id="GO:0006261">
    <property type="term" value="P:DNA-templated DNA replication"/>
    <property type="evidence" value="ECO:0007669"/>
    <property type="project" value="TreeGrafter"/>
</dbReference>
<gene>
    <name evidence="8" type="ORF">EYH37_01525</name>
</gene>
<sequence length="341" mass="39105">MGKGVSVTKALKGKIQIKEGIITVYGSEELLHKNLFKKLKEQFGGYQLYYGEEIELEDLIKLFGERSLFSGGKSSLYIIWQAEKFLNKLRKKQKEKLKKLLSNKVTNIVVFSITKDLKEAELRSDPYKSLLEVSQIVFTAKSLNRAQISSIIRKKFASAGIKISEEAVNYLLESFPDLVQLKNELEKILTYAVGKREITLEEIKELSEGSGKYTVFDFQNAFFSGDLSQSLKILSSLMEGLTSYERTLTALKLEGLILSTVNKLLIAKERVKKGESLKSFSKELGLYYPFQVVQFEGWLSRWEIQKLLKIIKLLYRFDANVKLKFLPAEEEFRKFVINALD</sequence>
<dbReference type="EC" id="2.7.7.7" evidence="1"/>
<evidence type="ECO:0000256" key="3">
    <source>
        <dbReference type="ARBA" id="ARBA00022695"/>
    </source>
</evidence>
<dbReference type="Proteomes" id="UP000606463">
    <property type="component" value="Unassembled WGS sequence"/>
</dbReference>
<evidence type="ECO:0000256" key="7">
    <source>
        <dbReference type="ARBA" id="ARBA00049244"/>
    </source>
</evidence>
<comment type="similarity">
    <text evidence="6">Belongs to the DNA polymerase HolA subunit family.</text>
</comment>